<reference evidence="2 3" key="1">
    <citation type="submission" date="2016-04" db="EMBL/GenBank/DDBJ databases">
        <title>Deep-sea bacteria in the southern Pacific.</title>
        <authorList>
            <person name="Tang K."/>
        </authorList>
    </citation>
    <scope>NUCLEOTIDE SEQUENCE [LARGE SCALE GENOMIC DNA]</scope>
    <source>
        <strain evidence="2 3">JLT2014</strain>
    </source>
</reference>
<dbReference type="KEGG" id="paby:Ga0080574_TMP2789"/>
<evidence type="ECO:0000256" key="1">
    <source>
        <dbReference type="SAM" id="Coils"/>
    </source>
</evidence>
<dbReference type="AlphaFoldDB" id="A0A1P8UUQ2"/>
<evidence type="ECO:0000313" key="2">
    <source>
        <dbReference type="EMBL" id="APZ53123.1"/>
    </source>
</evidence>
<feature type="coiled-coil region" evidence="1">
    <location>
        <begin position="73"/>
        <end position="111"/>
    </location>
</feature>
<sequence>MKPKEAAAPAREMTKFEKIEIVKLLADVYDLDAGRYKNGDTDETVADVLGVMPGWVANIREADFGPDGGNENIEDLAARLGEAEKNLQAILESAAQQHEAATKKMAEVSAMCVELDRIKKAVGPRAMQRAGVR</sequence>
<keyword evidence="3" id="KW-1185">Reference proteome</keyword>
<evidence type="ECO:0000313" key="3">
    <source>
        <dbReference type="Proteomes" id="UP000187059"/>
    </source>
</evidence>
<dbReference type="Proteomes" id="UP000187059">
    <property type="component" value="Chromosome"/>
</dbReference>
<organism evidence="2 3">
    <name type="scientific">Salipiger abyssi</name>
    <dbReference type="NCBI Taxonomy" id="1250539"/>
    <lineage>
        <taxon>Bacteria</taxon>
        <taxon>Pseudomonadati</taxon>
        <taxon>Pseudomonadota</taxon>
        <taxon>Alphaproteobacteria</taxon>
        <taxon>Rhodobacterales</taxon>
        <taxon>Roseobacteraceae</taxon>
        <taxon>Salipiger</taxon>
    </lineage>
</organism>
<keyword evidence="1" id="KW-0175">Coiled coil</keyword>
<proteinExistence type="predicted"/>
<name>A0A1P8UUQ2_9RHOB</name>
<accession>A0A1P8UUQ2</accession>
<gene>
    <name evidence="2" type="ORF">Ga0080574_TMP2789</name>
</gene>
<dbReference type="EMBL" id="CP015093">
    <property type="protein sequence ID" value="APZ53123.1"/>
    <property type="molecule type" value="Genomic_DNA"/>
</dbReference>
<protein>
    <submittedName>
        <fullName evidence="2">Uncharacterized protein</fullName>
    </submittedName>
</protein>